<dbReference type="AlphaFoldDB" id="A0A419SYE8"/>
<dbReference type="Proteomes" id="UP000284277">
    <property type="component" value="Unassembled WGS sequence"/>
</dbReference>
<dbReference type="InterPro" id="IPR021328">
    <property type="entry name" value="CotB-like"/>
</dbReference>
<evidence type="ECO:0000313" key="1">
    <source>
        <dbReference type="EMBL" id="RKD30189.1"/>
    </source>
</evidence>
<dbReference type="RefSeq" id="WP_120197713.1">
    <property type="nucleotide sequence ID" value="NZ_MCIA01000031.1"/>
</dbReference>
<name>A0A419SYE8_9FIRM</name>
<dbReference type="EMBL" id="MCIA01000031">
    <property type="protein sequence ID" value="RKD30189.1"/>
    <property type="molecule type" value="Genomic_DNA"/>
</dbReference>
<dbReference type="OrthoDB" id="1633927at2"/>
<accession>A0A419SYE8</accession>
<sequence>MLNQQQYVILSLELHLFFGRIMKEHSLFLEAGFTPANANFTKVADQFKTQFETVLYNAVVLGNGIISPNVVSSGELVTEYTLGTEQKTQNFTGIVINQDITRMEADLFGMEDPQITSEMVQQVRQLNAQTMPLLDGLIEFKTRVLNDVLSCNMFTVNYPLLIDHILREANMYRSQLATLDSGESPDTNVKETELFWDQIMMEHALFIRGLLDPTEGDLINTSNNFAQEYATLLEQARSATDMTIEQITGETLQETLRYQDFKEAGTSGISECKIRSIILPLLGDHVLREANHFIRILKQFS</sequence>
<gene>
    <name evidence="1" type="ORF">BET01_06235</name>
</gene>
<comment type="caution">
    <text evidence="1">The sequence shown here is derived from an EMBL/GenBank/DDBJ whole genome shotgun (WGS) entry which is preliminary data.</text>
</comment>
<proteinExistence type="predicted"/>
<evidence type="ECO:0000313" key="2">
    <source>
        <dbReference type="Proteomes" id="UP000284277"/>
    </source>
</evidence>
<reference evidence="1 2" key="1">
    <citation type="submission" date="2016-08" db="EMBL/GenBank/DDBJ databases">
        <title>A new outlook on sporulation: Clostridium algidixylanolyticum.</title>
        <authorList>
            <person name="Poppleton D.I."/>
            <person name="Gribaldo S."/>
        </authorList>
    </citation>
    <scope>NUCLEOTIDE SEQUENCE [LARGE SCALE GENOMIC DNA]</scope>
    <source>
        <strain evidence="1 2">SPL73</strain>
    </source>
</reference>
<dbReference type="Gene3D" id="1.20.1260.120">
    <property type="entry name" value="Protein of unknown function DUF2935"/>
    <property type="match status" value="1"/>
</dbReference>
<dbReference type="SUPFAM" id="SSF158430">
    <property type="entry name" value="Bacillus cereus metalloprotein-like"/>
    <property type="match status" value="2"/>
</dbReference>
<protein>
    <recommendedName>
        <fullName evidence="3">DUF2935 domain-containing protein</fullName>
    </recommendedName>
</protein>
<organism evidence="1 2">
    <name type="scientific">Lacrimispora algidixylanolytica</name>
    <dbReference type="NCBI Taxonomy" id="94868"/>
    <lineage>
        <taxon>Bacteria</taxon>
        <taxon>Bacillati</taxon>
        <taxon>Bacillota</taxon>
        <taxon>Clostridia</taxon>
        <taxon>Lachnospirales</taxon>
        <taxon>Lachnospiraceae</taxon>
        <taxon>Lacrimispora</taxon>
    </lineage>
</organism>
<keyword evidence="2" id="KW-1185">Reference proteome</keyword>
<evidence type="ECO:0008006" key="3">
    <source>
        <dbReference type="Google" id="ProtNLM"/>
    </source>
</evidence>
<dbReference type="Pfam" id="PF11155">
    <property type="entry name" value="DUF2935"/>
    <property type="match status" value="2"/>
</dbReference>